<dbReference type="Pfam" id="PF02810">
    <property type="entry name" value="SEC-C"/>
    <property type="match status" value="1"/>
</dbReference>
<dbReference type="Gene3D" id="3.10.450.50">
    <property type="match status" value="1"/>
</dbReference>
<dbReference type="EMBL" id="BARU01033631">
    <property type="protein sequence ID" value="GAH69608.1"/>
    <property type="molecule type" value="Genomic_DNA"/>
</dbReference>
<proteinExistence type="predicted"/>
<dbReference type="SUPFAM" id="SSF103642">
    <property type="entry name" value="Sec-C motif"/>
    <property type="match status" value="1"/>
</dbReference>
<comment type="caution">
    <text evidence="1">The sequence shown here is derived from an EMBL/GenBank/DDBJ whole genome shotgun (WGS) entry which is preliminary data.</text>
</comment>
<dbReference type="InterPro" id="IPR004027">
    <property type="entry name" value="SEC_C_motif"/>
</dbReference>
<protein>
    <recommendedName>
        <fullName evidence="2">SEC-C motif domain protein</fullName>
    </recommendedName>
</protein>
<gene>
    <name evidence="1" type="ORF">S03H2_52885</name>
</gene>
<name>X1JIP8_9ZZZZ</name>
<evidence type="ECO:0000313" key="1">
    <source>
        <dbReference type="EMBL" id="GAH69608.1"/>
    </source>
</evidence>
<organism evidence="1">
    <name type="scientific">marine sediment metagenome</name>
    <dbReference type="NCBI Taxonomy" id="412755"/>
    <lineage>
        <taxon>unclassified sequences</taxon>
        <taxon>metagenomes</taxon>
        <taxon>ecological metagenomes</taxon>
    </lineage>
</organism>
<accession>X1JIP8</accession>
<evidence type="ECO:0008006" key="2">
    <source>
        <dbReference type="Google" id="ProtNLM"/>
    </source>
</evidence>
<sequence>MLTSYFNDHNLKIQKSGMLVEEYEFQQILGYYFHISYSFGLIQIQIFPGDFAIPIILGEAPEIPEISKAEFIGSFKESEIHDIDNVIFQNDFKESSLPLKKPKLVGRNEPCPCGSGIKYKKCCGKLVK</sequence>
<dbReference type="AlphaFoldDB" id="X1JIP8"/>
<reference evidence="1" key="1">
    <citation type="journal article" date="2014" name="Front. Microbiol.">
        <title>High frequency of phylogenetically diverse reductive dehalogenase-homologous genes in deep subseafloor sedimentary metagenomes.</title>
        <authorList>
            <person name="Kawai M."/>
            <person name="Futagami T."/>
            <person name="Toyoda A."/>
            <person name="Takaki Y."/>
            <person name="Nishi S."/>
            <person name="Hori S."/>
            <person name="Arai W."/>
            <person name="Tsubouchi T."/>
            <person name="Morono Y."/>
            <person name="Uchiyama I."/>
            <person name="Ito T."/>
            <person name="Fujiyama A."/>
            <person name="Inagaki F."/>
            <person name="Takami H."/>
        </authorList>
    </citation>
    <scope>NUCLEOTIDE SEQUENCE</scope>
    <source>
        <strain evidence="1">Expedition CK06-06</strain>
    </source>
</reference>